<dbReference type="InterPro" id="IPR036291">
    <property type="entry name" value="NAD(P)-bd_dom_sf"/>
</dbReference>
<dbReference type="Proteomes" id="UP001139646">
    <property type="component" value="Unassembled WGS sequence"/>
</dbReference>
<evidence type="ECO:0000313" key="5">
    <source>
        <dbReference type="EMBL" id="MCI2285733.1"/>
    </source>
</evidence>
<feature type="domain" description="D-isomer specific 2-hydroxyacid dehydrogenase NAD-binding" evidence="4">
    <location>
        <begin position="13"/>
        <end position="195"/>
    </location>
</feature>
<reference evidence="5" key="1">
    <citation type="submission" date="2022-01" db="EMBL/GenBank/DDBJ databases">
        <title>Colwellia maritima, isolated from seawater.</title>
        <authorList>
            <person name="Kristyanto S."/>
            <person name="Jung J."/>
            <person name="Jeon C.O."/>
        </authorList>
    </citation>
    <scope>NUCLEOTIDE SEQUENCE</scope>
    <source>
        <strain evidence="5">MSW7</strain>
    </source>
</reference>
<dbReference type="EMBL" id="JAKKSL010000006">
    <property type="protein sequence ID" value="MCI2285733.1"/>
    <property type="molecule type" value="Genomic_DNA"/>
</dbReference>
<dbReference type="InterPro" id="IPR050418">
    <property type="entry name" value="D-iso_2-hydroxyacid_DH_PdxB"/>
</dbReference>
<keyword evidence="2" id="KW-0560">Oxidoreductase</keyword>
<evidence type="ECO:0000256" key="3">
    <source>
        <dbReference type="ARBA" id="ARBA00023027"/>
    </source>
</evidence>
<proteinExistence type="inferred from homology"/>
<sequence length="228" mass="25183">MVIGNAIAQYVFSQILEYYQQTCHHNANTAQELWQKSDTFCYHGKAITELAGKTLAIVGNGFLGKSVAKLAAAFDMNVMISERPQSLDIREGRVSFEQAIAQADILSLHCPQTAETTNLINAAVLAKMKPNAMLINTARGMLVNSVDLLAALKDKQIAYAVLDVLEQEPPPEDHPLLVALQQNTLDNLKITAHIAWASSESQQRLIHMLSDNIAAFKRGERLNRLDNM</sequence>
<keyword evidence="6" id="KW-1185">Reference proteome</keyword>
<dbReference type="PROSITE" id="PS00671">
    <property type="entry name" value="D_2_HYDROXYACID_DH_3"/>
    <property type="match status" value="1"/>
</dbReference>
<accession>A0ABS9X668</accession>
<evidence type="ECO:0000256" key="1">
    <source>
        <dbReference type="ARBA" id="ARBA00005854"/>
    </source>
</evidence>
<protein>
    <recommendedName>
        <fullName evidence="4">D-isomer specific 2-hydroxyacid dehydrogenase NAD-binding domain-containing protein</fullName>
    </recommendedName>
</protein>
<dbReference type="PANTHER" id="PTHR43761">
    <property type="entry name" value="D-ISOMER SPECIFIC 2-HYDROXYACID DEHYDROGENASE FAMILY PROTEIN (AFU_ORTHOLOGUE AFUA_1G13630)"/>
    <property type="match status" value="1"/>
</dbReference>
<dbReference type="Pfam" id="PF02826">
    <property type="entry name" value="2-Hacid_dh_C"/>
    <property type="match status" value="1"/>
</dbReference>
<evidence type="ECO:0000256" key="2">
    <source>
        <dbReference type="ARBA" id="ARBA00023002"/>
    </source>
</evidence>
<dbReference type="Gene3D" id="3.40.50.720">
    <property type="entry name" value="NAD(P)-binding Rossmann-like Domain"/>
    <property type="match status" value="2"/>
</dbReference>
<evidence type="ECO:0000313" key="6">
    <source>
        <dbReference type="Proteomes" id="UP001139646"/>
    </source>
</evidence>
<keyword evidence="3" id="KW-0520">NAD</keyword>
<evidence type="ECO:0000259" key="4">
    <source>
        <dbReference type="Pfam" id="PF02826"/>
    </source>
</evidence>
<dbReference type="RefSeq" id="WP_242288611.1">
    <property type="nucleotide sequence ID" value="NZ_JAKKSL010000006.1"/>
</dbReference>
<dbReference type="InterPro" id="IPR006140">
    <property type="entry name" value="D-isomer_DH_NAD-bd"/>
</dbReference>
<dbReference type="SUPFAM" id="SSF51735">
    <property type="entry name" value="NAD(P)-binding Rossmann-fold domains"/>
    <property type="match status" value="1"/>
</dbReference>
<organism evidence="5 6">
    <name type="scientific">Colwellia maritima</name>
    <dbReference type="NCBI Taxonomy" id="2912588"/>
    <lineage>
        <taxon>Bacteria</taxon>
        <taxon>Pseudomonadati</taxon>
        <taxon>Pseudomonadota</taxon>
        <taxon>Gammaproteobacteria</taxon>
        <taxon>Alteromonadales</taxon>
        <taxon>Colwelliaceae</taxon>
        <taxon>Colwellia</taxon>
    </lineage>
</organism>
<dbReference type="PROSITE" id="PS00670">
    <property type="entry name" value="D_2_HYDROXYACID_DH_2"/>
    <property type="match status" value="1"/>
</dbReference>
<dbReference type="InterPro" id="IPR029753">
    <property type="entry name" value="D-isomer_DH_CS"/>
</dbReference>
<gene>
    <name evidence="5" type="ORF">L3081_23080</name>
</gene>
<comment type="similarity">
    <text evidence="1">Belongs to the D-isomer specific 2-hydroxyacid dehydrogenase family.</text>
</comment>
<comment type="caution">
    <text evidence="5">The sequence shown here is derived from an EMBL/GenBank/DDBJ whole genome shotgun (WGS) entry which is preliminary data.</text>
</comment>
<name>A0ABS9X668_9GAMM</name>
<dbReference type="PANTHER" id="PTHR43761:SF1">
    <property type="entry name" value="D-ISOMER SPECIFIC 2-HYDROXYACID DEHYDROGENASE CATALYTIC DOMAIN-CONTAINING PROTEIN-RELATED"/>
    <property type="match status" value="1"/>
</dbReference>